<keyword evidence="4" id="KW-0274">FAD</keyword>
<dbReference type="InterPro" id="IPR050260">
    <property type="entry name" value="FAD-bd_OxRdtase"/>
</dbReference>
<dbReference type="PRINTS" id="PR00411">
    <property type="entry name" value="PNDRDTASEI"/>
</dbReference>
<dbReference type="PRINTS" id="PR00368">
    <property type="entry name" value="FADPNR"/>
</dbReference>
<feature type="domain" description="FAD/NAD(P)-binding" evidence="5">
    <location>
        <begin position="9"/>
        <end position="288"/>
    </location>
</feature>
<evidence type="ECO:0000256" key="1">
    <source>
        <dbReference type="ARBA" id="ARBA00001974"/>
    </source>
</evidence>
<dbReference type="Gene3D" id="3.50.50.60">
    <property type="entry name" value="FAD/NAD(P)-binding domain"/>
    <property type="match status" value="2"/>
</dbReference>
<proteinExistence type="inferred from homology"/>
<comment type="cofactor">
    <cofactor evidence="1">
        <name>FAD</name>
        <dbReference type="ChEBI" id="CHEBI:57692"/>
    </cofactor>
</comment>
<dbReference type="InterPro" id="IPR036188">
    <property type="entry name" value="FAD/NAD-bd_sf"/>
</dbReference>
<keyword evidence="3" id="KW-0285">Flavoprotein</keyword>
<evidence type="ECO:0000313" key="6">
    <source>
        <dbReference type="EMBL" id="ANF58559.1"/>
    </source>
</evidence>
<dbReference type="PANTHER" id="PTHR43429:SF3">
    <property type="entry name" value="NITRITE REDUCTASE [NAD(P)H]"/>
    <property type="match status" value="1"/>
</dbReference>
<keyword evidence="7" id="KW-1185">Reference proteome</keyword>
<evidence type="ECO:0000256" key="3">
    <source>
        <dbReference type="ARBA" id="ARBA00022630"/>
    </source>
</evidence>
<gene>
    <name evidence="6" type="ORF">A5892_14645</name>
</gene>
<comment type="similarity">
    <text evidence="2">Belongs to the FAD-dependent oxidoreductase family.</text>
</comment>
<dbReference type="InterPro" id="IPR023753">
    <property type="entry name" value="FAD/NAD-binding_dom"/>
</dbReference>
<name>A0A172YH12_9GAMM</name>
<dbReference type="Pfam" id="PF07992">
    <property type="entry name" value="Pyr_redox_2"/>
    <property type="match status" value="1"/>
</dbReference>
<evidence type="ECO:0000256" key="4">
    <source>
        <dbReference type="ARBA" id="ARBA00022827"/>
    </source>
</evidence>
<dbReference type="STRING" id="376489.A5892_14645"/>
<dbReference type="EMBL" id="CP015243">
    <property type="protein sequence ID" value="ANF58559.1"/>
    <property type="molecule type" value="Genomic_DNA"/>
</dbReference>
<dbReference type="AlphaFoldDB" id="A0A172YH12"/>
<dbReference type="Proteomes" id="UP000077875">
    <property type="component" value="Chromosome"/>
</dbReference>
<evidence type="ECO:0000256" key="2">
    <source>
        <dbReference type="ARBA" id="ARBA00006442"/>
    </source>
</evidence>
<dbReference type="KEGG" id="haa:A5892_14645"/>
<protein>
    <recommendedName>
        <fullName evidence="5">FAD/NAD(P)-binding domain-containing protein</fullName>
    </recommendedName>
</protein>
<evidence type="ECO:0000313" key="7">
    <source>
        <dbReference type="Proteomes" id="UP000077875"/>
    </source>
</evidence>
<sequence>MGMNERPALVIIGGGMAGQRLLEALVAKGFQARTGLRIVLIGAEPAVGYNRILLSPLLAGEVERDALWGRPAEWYRAEGIELHRGDPVVAIDRSRRRLTTASGAGVNYHRLVIATGSRTRRVRVLGDAREGVSEFRTLGDVDALLEDDLVDLPVCVVGAGLLGLEAAEGLRQRGARVTVVHRGAWPMNRQLDAEGGRQLAARLASRGLAFELERTLAEMRADRGGRLQALKLDDGRWLEAQRLIHAAGIEANFELGRDAGLECGQGICVDDRLVSSDPLIHALGECCEHRGATFGLVEPIWAQVEVLAAVLCGEPGCFEPLPSATRLKISGIALYAFGDPCPCAGDRWLRYFDPGSGDYRALCLNGGVIRAGNLINDTRLGPAWYHHFLARTPVEPGDDWLFDAASIARPSQHQDPIEEIA</sequence>
<evidence type="ECO:0000259" key="5">
    <source>
        <dbReference type="Pfam" id="PF07992"/>
    </source>
</evidence>
<dbReference type="GO" id="GO:0016491">
    <property type="term" value="F:oxidoreductase activity"/>
    <property type="evidence" value="ECO:0007669"/>
    <property type="project" value="InterPro"/>
</dbReference>
<organism evidence="6 7">
    <name type="scientific">Halotalea alkalilenta</name>
    <dbReference type="NCBI Taxonomy" id="376489"/>
    <lineage>
        <taxon>Bacteria</taxon>
        <taxon>Pseudomonadati</taxon>
        <taxon>Pseudomonadota</taxon>
        <taxon>Gammaproteobacteria</taxon>
        <taxon>Oceanospirillales</taxon>
        <taxon>Halomonadaceae</taxon>
        <taxon>Halotalea</taxon>
    </lineage>
</organism>
<dbReference type="SUPFAM" id="SSF51905">
    <property type="entry name" value="FAD/NAD(P)-binding domain"/>
    <property type="match status" value="2"/>
</dbReference>
<accession>A0A172YH12</accession>
<dbReference type="PANTHER" id="PTHR43429">
    <property type="entry name" value="PYRIDINE NUCLEOTIDE-DISULFIDE OXIDOREDUCTASE DOMAIN-CONTAINING"/>
    <property type="match status" value="1"/>
</dbReference>
<reference evidence="6 7" key="1">
    <citation type="submission" date="2016-04" db="EMBL/GenBank/DDBJ databases">
        <title>Complete Genome Sequence of Halotalea alkalilenta IHB B 13600.</title>
        <authorList>
            <person name="Swarnkar M.K."/>
            <person name="Sharma A."/>
            <person name="Kaushal K."/>
            <person name="Soni R."/>
            <person name="Rana S."/>
            <person name="Singh A.K."/>
            <person name="Gulati A."/>
        </authorList>
    </citation>
    <scope>NUCLEOTIDE SEQUENCE [LARGE SCALE GENOMIC DNA]</scope>
    <source>
        <strain evidence="6 7">IHB B 13600</strain>
    </source>
</reference>